<comment type="caution">
    <text evidence="2">The sequence shown here is derived from an EMBL/GenBank/DDBJ whole genome shotgun (WGS) entry which is preliminary data.</text>
</comment>
<feature type="transmembrane region" description="Helical" evidence="1">
    <location>
        <begin position="103"/>
        <end position="132"/>
    </location>
</feature>
<gene>
    <name evidence="2" type="ORF">pdam_00018409</name>
</gene>
<dbReference type="EMBL" id="RCHS01001275">
    <property type="protein sequence ID" value="RMX54362.1"/>
    <property type="molecule type" value="Genomic_DNA"/>
</dbReference>
<accession>A0A3M6UL65</accession>
<protein>
    <submittedName>
        <fullName evidence="2">Uncharacterized protein</fullName>
    </submittedName>
</protein>
<dbReference type="AlphaFoldDB" id="A0A3M6UL65"/>
<keyword evidence="3" id="KW-1185">Reference proteome</keyword>
<evidence type="ECO:0000313" key="2">
    <source>
        <dbReference type="EMBL" id="RMX54362.1"/>
    </source>
</evidence>
<dbReference type="Proteomes" id="UP000275408">
    <property type="component" value="Unassembled WGS sequence"/>
</dbReference>
<name>A0A3M6UL65_POCDA</name>
<sequence length="135" mass="15200">MDAVCKFYPAPPEGRDFQWRDCRKAVDTYLRGIKFSEQRIDSRGPDILAMSVFDSRPKKQRAHQFDWISVAEYILFKTGEKQQNVNLDRQTEGKMKLLINLKVFFGLGFESLTGVSGTVAALAASLLMGVVFGTS</sequence>
<organism evidence="2 3">
    <name type="scientific">Pocillopora damicornis</name>
    <name type="common">Cauliflower coral</name>
    <name type="synonym">Millepora damicornis</name>
    <dbReference type="NCBI Taxonomy" id="46731"/>
    <lineage>
        <taxon>Eukaryota</taxon>
        <taxon>Metazoa</taxon>
        <taxon>Cnidaria</taxon>
        <taxon>Anthozoa</taxon>
        <taxon>Hexacorallia</taxon>
        <taxon>Scleractinia</taxon>
        <taxon>Astrocoeniina</taxon>
        <taxon>Pocilloporidae</taxon>
        <taxon>Pocillopora</taxon>
    </lineage>
</organism>
<keyword evidence="1" id="KW-1133">Transmembrane helix</keyword>
<keyword evidence="1" id="KW-0812">Transmembrane</keyword>
<evidence type="ECO:0000313" key="3">
    <source>
        <dbReference type="Proteomes" id="UP000275408"/>
    </source>
</evidence>
<evidence type="ECO:0000256" key="1">
    <source>
        <dbReference type="SAM" id="Phobius"/>
    </source>
</evidence>
<keyword evidence="1" id="KW-0472">Membrane</keyword>
<reference evidence="2 3" key="1">
    <citation type="journal article" date="2018" name="Sci. Rep.">
        <title>Comparative analysis of the Pocillopora damicornis genome highlights role of immune system in coral evolution.</title>
        <authorList>
            <person name="Cunning R."/>
            <person name="Bay R.A."/>
            <person name="Gillette P."/>
            <person name="Baker A.C."/>
            <person name="Traylor-Knowles N."/>
        </authorList>
    </citation>
    <scope>NUCLEOTIDE SEQUENCE [LARGE SCALE GENOMIC DNA]</scope>
    <source>
        <strain evidence="2">RSMAS</strain>
        <tissue evidence="2">Whole animal</tissue>
    </source>
</reference>
<proteinExistence type="predicted"/>